<comment type="caution">
    <text evidence="2">The sequence shown here is derived from an EMBL/GenBank/DDBJ whole genome shotgun (WGS) entry which is preliminary data.</text>
</comment>
<dbReference type="RefSeq" id="WP_066668442.1">
    <property type="nucleotide sequence ID" value="NZ_LYVF01000164.1"/>
</dbReference>
<evidence type="ECO:0000256" key="1">
    <source>
        <dbReference type="SAM" id="Phobius"/>
    </source>
</evidence>
<reference evidence="2 3" key="1">
    <citation type="submission" date="2016-04" db="EMBL/GenBank/DDBJ databases">
        <authorList>
            <person name="Evans L.H."/>
            <person name="Alamgir A."/>
            <person name="Owens N."/>
            <person name="Weber N.D."/>
            <person name="Virtaneva K."/>
            <person name="Barbian K."/>
            <person name="Babar A."/>
            <person name="Rosenke K."/>
        </authorList>
    </citation>
    <scope>NUCLEOTIDE SEQUENCE [LARGE SCALE GENOMIC DNA]</scope>
    <source>
        <strain evidence="2 3">LMa1</strain>
    </source>
</reference>
<feature type="transmembrane region" description="Helical" evidence="1">
    <location>
        <begin position="12"/>
        <end position="37"/>
    </location>
</feature>
<keyword evidence="1" id="KW-1133">Transmembrane helix</keyword>
<evidence type="ECO:0000313" key="2">
    <source>
        <dbReference type="EMBL" id="OAT81337.1"/>
    </source>
</evidence>
<organism evidence="2 3">
    <name type="scientific">Desulfotomaculum copahuensis</name>
    <dbReference type="NCBI Taxonomy" id="1838280"/>
    <lineage>
        <taxon>Bacteria</taxon>
        <taxon>Bacillati</taxon>
        <taxon>Bacillota</taxon>
        <taxon>Clostridia</taxon>
        <taxon>Eubacteriales</taxon>
        <taxon>Desulfotomaculaceae</taxon>
        <taxon>Desulfotomaculum</taxon>
    </lineage>
</organism>
<evidence type="ECO:0000313" key="3">
    <source>
        <dbReference type="Proteomes" id="UP000078532"/>
    </source>
</evidence>
<feature type="transmembrane region" description="Helical" evidence="1">
    <location>
        <begin position="43"/>
        <end position="61"/>
    </location>
</feature>
<sequence>MVDVVEKSGVEVKAFPTSVFGMALGALLAGVGLFLAVADAFPAVVRVIGFILFLVGVIIFAL</sequence>
<keyword evidence="3" id="KW-1185">Reference proteome</keyword>
<keyword evidence="1" id="KW-0472">Membrane</keyword>
<gene>
    <name evidence="2" type="ORF">A6M21_10670</name>
</gene>
<protein>
    <submittedName>
        <fullName evidence="2">Uncharacterized protein</fullName>
    </submittedName>
</protein>
<proteinExistence type="predicted"/>
<name>A0A1B7LE11_9FIRM</name>
<dbReference type="EMBL" id="LYVF01000164">
    <property type="protein sequence ID" value="OAT81337.1"/>
    <property type="molecule type" value="Genomic_DNA"/>
</dbReference>
<keyword evidence="1" id="KW-0812">Transmembrane</keyword>
<dbReference type="AlphaFoldDB" id="A0A1B7LE11"/>
<dbReference type="Proteomes" id="UP000078532">
    <property type="component" value="Unassembled WGS sequence"/>
</dbReference>
<accession>A0A1B7LE11</accession>
<dbReference type="STRING" id="1838280.A6M21_10670"/>